<dbReference type="GO" id="GO:0005198">
    <property type="term" value="F:structural molecule activity"/>
    <property type="evidence" value="ECO:0007669"/>
    <property type="project" value="InterPro"/>
</dbReference>
<evidence type="ECO:0000256" key="5">
    <source>
        <dbReference type="ARBA" id="ARBA00022525"/>
    </source>
</evidence>
<feature type="domain" description="Flagellar basal-body/hook protein C-terminal" evidence="8">
    <location>
        <begin position="475"/>
        <end position="512"/>
    </location>
</feature>
<name>A0A1V0UT98_9BACL</name>
<organism evidence="10 11">
    <name type="scientific">Paenibacillus larvae subsp. pulvifaciens</name>
    <dbReference type="NCBI Taxonomy" id="1477"/>
    <lineage>
        <taxon>Bacteria</taxon>
        <taxon>Bacillati</taxon>
        <taxon>Bacillota</taxon>
        <taxon>Bacilli</taxon>
        <taxon>Bacillales</taxon>
        <taxon>Paenibacillaceae</taxon>
        <taxon>Paenibacillus</taxon>
    </lineage>
</organism>
<keyword evidence="6" id="KW-0975">Bacterial flagellum</keyword>
<evidence type="ECO:0000256" key="1">
    <source>
        <dbReference type="ARBA" id="ARBA00004365"/>
    </source>
</evidence>
<dbReference type="GO" id="GO:0005576">
    <property type="term" value="C:extracellular region"/>
    <property type="evidence" value="ECO:0007669"/>
    <property type="project" value="UniProtKB-SubCell"/>
</dbReference>
<evidence type="ECO:0000256" key="6">
    <source>
        <dbReference type="ARBA" id="ARBA00023143"/>
    </source>
</evidence>
<evidence type="ECO:0000259" key="8">
    <source>
        <dbReference type="Pfam" id="PF06429"/>
    </source>
</evidence>
<reference evidence="10 11" key="1">
    <citation type="submission" date="2017-03" db="EMBL/GenBank/DDBJ databases">
        <title>Paenibacillus larvae genome sequencing.</title>
        <authorList>
            <person name="Dingman D.W."/>
        </authorList>
    </citation>
    <scope>NUCLEOTIDE SEQUENCE [LARGE SCALE GENOMIC DNA]</scope>
    <source>
        <strain evidence="10 11">SAG 10367</strain>
    </source>
</reference>
<dbReference type="Proteomes" id="UP000192727">
    <property type="component" value="Chromosome"/>
</dbReference>
<dbReference type="EMBL" id="CP020557">
    <property type="protein sequence ID" value="ARF68469.1"/>
    <property type="molecule type" value="Genomic_DNA"/>
</dbReference>
<gene>
    <name evidence="10" type="ORF">B7C51_12595</name>
</gene>
<dbReference type="InterPro" id="IPR002371">
    <property type="entry name" value="FlgK"/>
</dbReference>
<keyword evidence="10" id="KW-0282">Flagellum</keyword>
<dbReference type="NCBIfam" id="TIGR02492">
    <property type="entry name" value="flgK_ends"/>
    <property type="match status" value="1"/>
</dbReference>
<sequence>MRSSFFGFETAKRSMLASQNVLNIIGHNISNQHIPGYSRQRVNLNASMPIEYPGIGHTTIPGQMGTGVDMHSITRIRDRFLDEQFRNEYKNLGNWEIQKDTLDKLEGIFPEPSDTGLRKVLENFWDSWAEFSKDSDKNTGRKLIRQNAIALTEAINQASKQIKDISQGLDKSLNMKIEDVNSILKTISTLNNEITRVEKMGDHANDLRDERDRLTDELSKMMNITVSEGPEGYNISMGKVNLLSGTEVNPVTKESIEESFKSGDLSSGELAGLITSRDTYVHDYKKQLDDIANTIANGEITITIPKGSVLPEGTVLDGVTYTGANRTLTEDLTVTVKGLNGLHQLGYINGNPPEAGGPFFTTKDGSDVITAENICLNPDIINDPNKIASSMATEGTGADEKLISGNNTLAKLMAQLKDTKFTFSGAGSGITNSTINDFYGSLVGQLGVQSKEATRQYENEGKLVVQADTRRTSVSGVVELEEMMEMVKYNHSFNAAARFMTTYDEILNKLINGTGTAGR</sequence>
<evidence type="ECO:0000256" key="2">
    <source>
        <dbReference type="ARBA" id="ARBA00004613"/>
    </source>
</evidence>
<dbReference type="InterPro" id="IPR010930">
    <property type="entry name" value="Flg_bb/hook_C_dom"/>
</dbReference>
<keyword evidence="10" id="KW-0969">Cilium</keyword>
<keyword evidence="5" id="KW-0964">Secreted</keyword>
<proteinExistence type="inferred from homology"/>
<evidence type="ECO:0000256" key="4">
    <source>
        <dbReference type="ARBA" id="ARBA00016244"/>
    </source>
</evidence>
<dbReference type="Pfam" id="PF06429">
    <property type="entry name" value="Flg_bbr_C"/>
    <property type="match status" value="1"/>
</dbReference>
<comment type="subcellular location">
    <subcellularLocation>
        <location evidence="1">Bacterial flagellum</location>
    </subcellularLocation>
    <subcellularLocation>
        <location evidence="2">Secreted</location>
    </subcellularLocation>
</comment>
<feature type="domain" description="Flagellar hook-associated protein FlgK helical" evidence="9">
    <location>
        <begin position="102"/>
        <end position="297"/>
    </location>
</feature>
<dbReference type="GO" id="GO:0009424">
    <property type="term" value="C:bacterial-type flagellum hook"/>
    <property type="evidence" value="ECO:0007669"/>
    <property type="project" value="InterPro"/>
</dbReference>
<evidence type="ECO:0000259" key="9">
    <source>
        <dbReference type="Pfam" id="PF22638"/>
    </source>
</evidence>
<accession>A0A1V0UT98</accession>
<evidence type="ECO:0000256" key="3">
    <source>
        <dbReference type="ARBA" id="ARBA00009677"/>
    </source>
</evidence>
<protein>
    <recommendedName>
        <fullName evidence="4">Flagellar hook-associated protein 1</fullName>
    </recommendedName>
</protein>
<dbReference type="AlphaFoldDB" id="A0A1V0UT98"/>
<keyword evidence="7" id="KW-0175">Coiled coil</keyword>
<dbReference type="SUPFAM" id="SSF64518">
    <property type="entry name" value="Phase 1 flagellin"/>
    <property type="match status" value="1"/>
</dbReference>
<evidence type="ECO:0000256" key="7">
    <source>
        <dbReference type="SAM" id="Coils"/>
    </source>
</evidence>
<comment type="similarity">
    <text evidence="3">Belongs to the flagella basal body rod proteins family.</text>
</comment>
<dbReference type="GO" id="GO:0044780">
    <property type="term" value="P:bacterial-type flagellum assembly"/>
    <property type="evidence" value="ECO:0007669"/>
    <property type="project" value="InterPro"/>
</dbReference>
<evidence type="ECO:0000313" key="11">
    <source>
        <dbReference type="Proteomes" id="UP000192727"/>
    </source>
</evidence>
<evidence type="ECO:0000313" key="10">
    <source>
        <dbReference type="EMBL" id="ARF68469.1"/>
    </source>
</evidence>
<dbReference type="RefSeq" id="WP_083040167.1">
    <property type="nucleotide sequence ID" value="NZ_CP020557.1"/>
</dbReference>
<dbReference type="PANTHER" id="PTHR30033">
    <property type="entry name" value="FLAGELLAR HOOK-ASSOCIATED PROTEIN 1"/>
    <property type="match status" value="1"/>
</dbReference>
<dbReference type="PANTHER" id="PTHR30033:SF1">
    <property type="entry name" value="FLAGELLAR HOOK-ASSOCIATED PROTEIN 1"/>
    <property type="match status" value="1"/>
</dbReference>
<keyword evidence="10" id="KW-0966">Cell projection</keyword>
<dbReference type="Pfam" id="PF22638">
    <property type="entry name" value="FlgK_D1"/>
    <property type="match status" value="1"/>
</dbReference>
<feature type="coiled-coil region" evidence="7">
    <location>
        <begin position="197"/>
        <end position="224"/>
    </location>
</feature>
<dbReference type="InterPro" id="IPR053927">
    <property type="entry name" value="FlgK_helical"/>
</dbReference>